<keyword evidence="3" id="KW-1185">Reference proteome</keyword>
<feature type="compositionally biased region" description="Low complexity" evidence="1">
    <location>
        <begin position="160"/>
        <end position="174"/>
    </location>
</feature>
<name>A0A0C9Y1X0_9AGAM</name>
<dbReference type="AlphaFoldDB" id="A0A0C9Y1X0"/>
<accession>A0A0C9Y1X0</accession>
<reference evidence="3" key="2">
    <citation type="submission" date="2015-01" db="EMBL/GenBank/DDBJ databases">
        <title>Evolutionary Origins and Diversification of the Mycorrhizal Mutualists.</title>
        <authorList>
            <consortium name="DOE Joint Genome Institute"/>
            <consortium name="Mycorrhizal Genomics Consortium"/>
            <person name="Kohler A."/>
            <person name="Kuo A."/>
            <person name="Nagy L.G."/>
            <person name="Floudas D."/>
            <person name="Copeland A."/>
            <person name="Barry K.W."/>
            <person name="Cichocki N."/>
            <person name="Veneault-Fourrey C."/>
            <person name="LaButti K."/>
            <person name="Lindquist E.A."/>
            <person name="Lipzen A."/>
            <person name="Lundell T."/>
            <person name="Morin E."/>
            <person name="Murat C."/>
            <person name="Riley R."/>
            <person name="Ohm R."/>
            <person name="Sun H."/>
            <person name="Tunlid A."/>
            <person name="Henrissat B."/>
            <person name="Grigoriev I.V."/>
            <person name="Hibbett D.S."/>
            <person name="Martin F."/>
        </authorList>
    </citation>
    <scope>NUCLEOTIDE SEQUENCE [LARGE SCALE GENOMIC DNA]</scope>
    <source>
        <strain evidence="3">441</strain>
    </source>
</reference>
<sequence>MYPEIEPIEDVCGYFDEFYAFLDGSRRSELSLVPALGAYLHHFQVLFLAMVTWNALELSHRAQLFLRGLPPHVELEVSRRLASRYPLFMSDHLWPIEVIVRVTKEVIEDGVGHSPPCLASTKSLSALKSPKEPSWYSPSPSISYRPDAPVEYSWSCPRRCSQGSSSSKPPSCSPFEGAPRPLKNSPHPPELASSSSSPHRVTNAGSRHPVVYPRRCDLGWQAGDSPSNSLHSSREDQQSYLQTPRELGPSLTRLLRPREPSSTPSKCYSCFEMSSKSFGEEIPREALGHTLQARLDFWALACGPGGAAVQVKSPPSSSESSPPLVCPRGDLETTLEPLASSRAPTSPSRRARVEFRGSLQPLEGLSPPLEPFLPLRVQHPPRVTFRGLSGLEASLVFEATPSNPLNAPQCHSGTLP</sequence>
<reference evidence="2 3" key="1">
    <citation type="submission" date="2014-04" db="EMBL/GenBank/DDBJ databases">
        <authorList>
            <consortium name="DOE Joint Genome Institute"/>
            <person name="Kuo A."/>
            <person name="Kohler A."/>
            <person name="Costa M.D."/>
            <person name="Nagy L.G."/>
            <person name="Floudas D."/>
            <person name="Copeland A."/>
            <person name="Barry K.W."/>
            <person name="Cichocki N."/>
            <person name="Veneault-Fourrey C."/>
            <person name="LaButti K."/>
            <person name="Lindquist E.A."/>
            <person name="Lipzen A."/>
            <person name="Lundell T."/>
            <person name="Morin E."/>
            <person name="Murat C."/>
            <person name="Sun H."/>
            <person name="Tunlid A."/>
            <person name="Henrissat B."/>
            <person name="Grigoriev I.V."/>
            <person name="Hibbett D.S."/>
            <person name="Martin F."/>
            <person name="Nordberg H.P."/>
            <person name="Cantor M.N."/>
            <person name="Hua S.X."/>
        </authorList>
    </citation>
    <scope>NUCLEOTIDE SEQUENCE [LARGE SCALE GENOMIC DNA]</scope>
    <source>
        <strain evidence="2 3">441</strain>
    </source>
</reference>
<gene>
    <name evidence="2" type="ORF">PISMIDRAFT_14119</name>
</gene>
<dbReference type="EMBL" id="KN833797">
    <property type="protein sequence ID" value="KIK18735.1"/>
    <property type="molecule type" value="Genomic_DNA"/>
</dbReference>
<protein>
    <submittedName>
        <fullName evidence="2">Uncharacterized protein</fullName>
    </submittedName>
</protein>
<feature type="compositionally biased region" description="Low complexity" evidence="1">
    <location>
        <begin position="313"/>
        <end position="323"/>
    </location>
</feature>
<feature type="region of interest" description="Disordered" evidence="1">
    <location>
        <begin position="160"/>
        <end position="207"/>
    </location>
</feature>
<feature type="region of interest" description="Disordered" evidence="1">
    <location>
        <begin position="309"/>
        <end position="330"/>
    </location>
</feature>
<dbReference type="HOGENOM" id="CLU_035679_0_0_1"/>
<organism evidence="2 3">
    <name type="scientific">Pisolithus microcarpus 441</name>
    <dbReference type="NCBI Taxonomy" id="765257"/>
    <lineage>
        <taxon>Eukaryota</taxon>
        <taxon>Fungi</taxon>
        <taxon>Dikarya</taxon>
        <taxon>Basidiomycota</taxon>
        <taxon>Agaricomycotina</taxon>
        <taxon>Agaricomycetes</taxon>
        <taxon>Agaricomycetidae</taxon>
        <taxon>Boletales</taxon>
        <taxon>Sclerodermatineae</taxon>
        <taxon>Pisolithaceae</taxon>
        <taxon>Pisolithus</taxon>
    </lineage>
</organism>
<feature type="region of interest" description="Disordered" evidence="1">
    <location>
        <begin position="223"/>
        <end position="265"/>
    </location>
</feature>
<evidence type="ECO:0000256" key="1">
    <source>
        <dbReference type="SAM" id="MobiDB-lite"/>
    </source>
</evidence>
<feature type="compositionally biased region" description="Polar residues" evidence="1">
    <location>
        <begin position="192"/>
        <end position="205"/>
    </location>
</feature>
<evidence type="ECO:0000313" key="2">
    <source>
        <dbReference type="EMBL" id="KIK18735.1"/>
    </source>
</evidence>
<proteinExistence type="predicted"/>
<evidence type="ECO:0000313" key="3">
    <source>
        <dbReference type="Proteomes" id="UP000054018"/>
    </source>
</evidence>
<dbReference type="Proteomes" id="UP000054018">
    <property type="component" value="Unassembled WGS sequence"/>
</dbReference>